<proteinExistence type="predicted"/>
<organism evidence="2 3">
    <name type="scientific">Meloidogyne hapla</name>
    <name type="common">Root-knot nematode worm</name>
    <dbReference type="NCBI Taxonomy" id="6305"/>
    <lineage>
        <taxon>Eukaryota</taxon>
        <taxon>Metazoa</taxon>
        <taxon>Ecdysozoa</taxon>
        <taxon>Nematoda</taxon>
        <taxon>Chromadorea</taxon>
        <taxon>Rhabditida</taxon>
        <taxon>Tylenchina</taxon>
        <taxon>Tylenchomorpha</taxon>
        <taxon>Tylenchoidea</taxon>
        <taxon>Meloidogynidae</taxon>
        <taxon>Meloidogyninae</taxon>
        <taxon>Meloidogyne</taxon>
    </lineage>
</organism>
<feature type="signal peptide" evidence="1">
    <location>
        <begin position="1"/>
        <end position="19"/>
    </location>
</feature>
<evidence type="ECO:0000313" key="2">
    <source>
        <dbReference type="Proteomes" id="UP000095281"/>
    </source>
</evidence>
<evidence type="ECO:0000256" key="1">
    <source>
        <dbReference type="SAM" id="SignalP"/>
    </source>
</evidence>
<reference evidence="3" key="1">
    <citation type="submission" date="2016-11" db="UniProtKB">
        <authorList>
            <consortium name="WormBaseParasite"/>
        </authorList>
    </citation>
    <scope>IDENTIFICATION</scope>
</reference>
<evidence type="ECO:0000313" key="3">
    <source>
        <dbReference type="WBParaSite" id="MhA1_Contig1639.frz3.gene2"/>
    </source>
</evidence>
<dbReference type="AlphaFoldDB" id="A0A1I8B8R9"/>
<dbReference type="Proteomes" id="UP000095281">
    <property type="component" value="Unplaced"/>
</dbReference>
<protein>
    <submittedName>
        <fullName evidence="3">Uncharacterized protein</fullName>
    </submittedName>
</protein>
<keyword evidence="1" id="KW-0732">Signal</keyword>
<accession>A0A1I8B8R9</accession>
<dbReference type="WBParaSite" id="MhA1_Contig1639.frz3.gene2">
    <property type="protein sequence ID" value="MhA1_Contig1639.frz3.gene2"/>
    <property type="gene ID" value="MhA1_Contig1639.frz3.gene2"/>
</dbReference>
<keyword evidence="2" id="KW-1185">Reference proteome</keyword>
<feature type="chain" id="PRO_5009315551" evidence="1">
    <location>
        <begin position="20"/>
        <end position="87"/>
    </location>
</feature>
<sequence>MIIIQLIIFLFLFLTPIEGPKAAGAGSSNIANEVIVYDYLDIINSNMFMKRIEWINELGDDKDKYNVIVEYGKVEGINCNRCVKSVR</sequence>
<name>A0A1I8B8R9_MELHA</name>